<reference evidence="3" key="1">
    <citation type="submission" date="2024-02" db="EMBL/GenBank/DDBJ databases">
        <authorList>
            <consortium name="ELIXIR-Norway"/>
            <consortium name="Elixir Norway"/>
        </authorList>
    </citation>
    <scope>NUCLEOTIDE SEQUENCE</scope>
</reference>
<name>A0ABP0UTN0_9BRYO</name>
<organism evidence="3 4">
    <name type="scientific">Sphagnum troendelagicum</name>
    <dbReference type="NCBI Taxonomy" id="128251"/>
    <lineage>
        <taxon>Eukaryota</taxon>
        <taxon>Viridiplantae</taxon>
        <taxon>Streptophyta</taxon>
        <taxon>Embryophyta</taxon>
        <taxon>Bryophyta</taxon>
        <taxon>Sphagnophytina</taxon>
        <taxon>Sphagnopsida</taxon>
        <taxon>Sphagnales</taxon>
        <taxon>Sphagnaceae</taxon>
        <taxon>Sphagnum</taxon>
    </lineage>
</organism>
<dbReference type="Pfam" id="PF25805">
    <property type="entry name" value="IQUB"/>
    <property type="match status" value="1"/>
</dbReference>
<evidence type="ECO:0000259" key="2">
    <source>
        <dbReference type="Pfam" id="PF25805"/>
    </source>
</evidence>
<accession>A0ABP0UTN0</accession>
<evidence type="ECO:0000313" key="4">
    <source>
        <dbReference type="Proteomes" id="UP001497512"/>
    </source>
</evidence>
<dbReference type="EMBL" id="OZ019897">
    <property type="protein sequence ID" value="CAK9226804.1"/>
    <property type="molecule type" value="Genomic_DNA"/>
</dbReference>
<dbReference type="PANTHER" id="PTHR21074">
    <property type="entry name" value="IQ AND UBIQUITIN-LIKE DOMAIN-CONTAINING PROTEIN"/>
    <property type="match status" value="1"/>
</dbReference>
<dbReference type="InterPro" id="IPR037695">
    <property type="entry name" value="IQUB"/>
</dbReference>
<dbReference type="PANTHER" id="PTHR21074:SF0">
    <property type="entry name" value="IQ AND UBIQUITIN-LIKE DOMAIN-CONTAINING PROTEIN"/>
    <property type="match status" value="1"/>
</dbReference>
<feature type="region of interest" description="Disordered" evidence="1">
    <location>
        <begin position="1"/>
        <end position="22"/>
    </location>
</feature>
<feature type="compositionally biased region" description="Polar residues" evidence="1">
    <location>
        <begin position="1"/>
        <end position="14"/>
    </location>
</feature>
<evidence type="ECO:0000313" key="3">
    <source>
        <dbReference type="EMBL" id="CAK9226804.1"/>
    </source>
</evidence>
<proteinExistence type="predicted"/>
<gene>
    <name evidence="3" type="ORF">CSSPTR1EN2_LOCUS18422</name>
</gene>
<evidence type="ECO:0000256" key="1">
    <source>
        <dbReference type="SAM" id="MobiDB-lite"/>
    </source>
</evidence>
<feature type="domain" description="IQ motif and ubiquitin-like" evidence="2">
    <location>
        <begin position="272"/>
        <end position="406"/>
    </location>
</feature>
<dbReference type="InterPro" id="IPR057887">
    <property type="entry name" value="IQUB_helical"/>
</dbReference>
<sequence length="422" mass="49614">MLPKTFSPSPQQGAASPELGPGATVAAEVQPAQNEYTLIIDRKEEKELLYRGGYKDVRDGTTYLNACAQTRVPWPPRAKKQWPKMISRETQKSELRNRVKQTVREAYTQMQLIYNNDDDATPTVVIDTSFDNYRIPGPYEDSNAWEEKRRLAAIVIQKYLRRKIAQLAAHRMRRYAIERRQFWKEHERRKEEERKAMLQWELERRINPRTPADFEVLYQELENWRFQENAKIHCNQAVNRHDKTHAFKELLTKELKLLQALDTLRRKAAKLNRQDRIANTLTKMGSPKLWEMSNGRIVHVQTPATNRASDLGQLYKELTKQVDSMDTRMGVLGYVKWMVQVFHTPLIREILLLIEREADLMFRGRPASSLNGLRQRILNLFLQFVETPEFNPEAVSFLYVPVDFDHGKNRFPMMRDMPAEFP</sequence>
<keyword evidence="4" id="KW-1185">Reference proteome</keyword>
<protein>
    <recommendedName>
        <fullName evidence="2">IQ motif and ubiquitin-like domain-containing protein</fullName>
    </recommendedName>
</protein>
<dbReference type="Proteomes" id="UP001497512">
    <property type="component" value="Chromosome 5"/>
</dbReference>